<feature type="non-terminal residue" evidence="1">
    <location>
        <position position="70"/>
    </location>
</feature>
<protein>
    <submittedName>
        <fullName evidence="1">Uncharacterized protein</fullName>
    </submittedName>
</protein>
<name>X1UTX5_9ZZZZ</name>
<accession>X1UTX5</accession>
<proteinExistence type="predicted"/>
<organism evidence="1">
    <name type="scientific">marine sediment metagenome</name>
    <dbReference type="NCBI Taxonomy" id="412755"/>
    <lineage>
        <taxon>unclassified sequences</taxon>
        <taxon>metagenomes</taxon>
        <taxon>ecological metagenomes</taxon>
    </lineage>
</organism>
<dbReference type="AlphaFoldDB" id="X1UTX5"/>
<evidence type="ECO:0000313" key="1">
    <source>
        <dbReference type="EMBL" id="GAJ07052.1"/>
    </source>
</evidence>
<gene>
    <name evidence="1" type="ORF">S12H4_43326</name>
</gene>
<dbReference type="EMBL" id="BARW01026584">
    <property type="protein sequence ID" value="GAJ07052.1"/>
    <property type="molecule type" value="Genomic_DNA"/>
</dbReference>
<reference evidence="1" key="1">
    <citation type="journal article" date="2014" name="Front. Microbiol.">
        <title>High frequency of phylogenetically diverse reductive dehalogenase-homologous genes in deep subseafloor sedimentary metagenomes.</title>
        <authorList>
            <person name="Kawai M."/>
            <person name="Futagami T."/>
            <person name="Toyoda A."/>
            <person name="Takaki Y."/>
            <person name="Nishi S."/>
            <person name="Hori S."/>
            <person name="Arai W."/>
            <person name="Tsubouchi T."/>
            <person name="Morono Y."/>
            <person name="Uchiyama I."/>
            <person name="Ito T."/>
            <person name="Fujiyama A."/>
            <person name="Inagaki F."/>
            <person name="Takami H."/>
        </authorList>
    </citation>
    <scope>NUCLEOTIDE SEQUENCE</scope>
    <source>
        <strain evidence="1">Expedition CK06-06</strain>
    </source>
</reference>
<sequence length="70" mass="8198">MSQTDSKPFFGWTIRGFGGVLNIMESYRRDGIEPAPNQLELLEYQTRRLMDLYEYFSSKSVRSKETILVT</sequence>
<comment type="caution">
    <text evidence="1">The sequence shown here is derived from an EMBL/GenBank/DDBJ whole genome shotgun (WGS) entry which is preliminary data.</text>
</comment>